<reference evidence="6" key="1">
    <citation type="journal article" date="2021" name="Front. Microbiol.">
        <title>Comprehensive Comparative Genomics and Phenotyping of Methylobacterium Species.</title>
        <authorList>
            <person name="Alessa O."/>
            <person name="Ogura Y."/>
            <person name="Fujitani Y."/>
            <person name="Takami H."/>
            <person name="Hayashi T."/>
            <person name="Sahin N."/>
            <person name="Tani A."/>
        </authorList>
    </citation>
    <scope>NUCLEOTIDE SEQUENCE</scope>
    <source>
        <strain evidence="6">NBRC 15689</strain>
    </source>
</reference>
<dbReference type="PANTHER" id="PTHR46796:SF6">
    <property type="entry name" value="ARAC SUBFAMILY"/>
    <property type="match status" value="1"/>
</dbReference>
<keyword evidence="3" id="KW-0804">Transcription</keyword>
<feature type="region of interest" description="Disordered" evidence="4">
    <location>
        <begin position="316"/>
        <end position="339"/>
    </location>
</feature>
<dbReference type="InterPro" id="IPR020449">
    <property type="entry name" value="Tscrpt_reg_AraC-type_HTH"/>
</dbReference>
<dbReference type="Pfam" id="PF12833">
    <property type="entry name" value="HTH_18"/>
    <property type="match status" value="1"/>
</dbReference>
<reference evidence="6" key="2">
    <citation type="submission" date="2021-08" db="EMBL/GenBank/DDBJ databases">
        <authorList>
            <person name="Tani A."/>
            <person name="Ola A."/>
            <person name="Ogura Y."/>
            <person name="Katsura K."/>
            <person name="Hayashi T."/>
        </authorList>
    </citation>
    <scope>NUCLEOTIDE SEQUENCE</scope>
    <source>
        <strain evidence="6">NBRC 15689</strain>
    </source>
</reference>
<dbReference type="InterPro" id="IPR035418">
    <property type="entry name" value="AraC-bd_2"/>
</dbReference>
<dbReference type="Gene3D" id="1.10.10.60">
    <property type="entry name" value="Homeodomain-like"/>
    <property type="match status" value="1"/>
</dbReference>
<dbReference type="InterPro" id="IPR018060">
    <property type="entry name" value="HTH_AraC"/>
</dbReference>
<evidence type="ECO:0000313" key="7">
    <source>
        <dbReference type="Proteomes" id="UP001055156"/>
    </source>
</evidence>
<feature type="compositionally biased region" description="Basic and acidic residues" evidence="4">
    <location>
        <begin position="320"/>
        <end position="339"/>
    </location>
</feature>
<dbReference type="InterPro" id="IPR050204">
    <property type="entry name" value="AraC_XylS_family_regulators"/>
</dbReference>
<evidence type="ECO:0000256" key="2">
    <source>
        <dbReference type="ARBA" id="ARBA00023125"/>
    </source>
</evidence>
<accession>A0ABQ4TD81</accession>
<evidence type="ECO:0000256" key="1">
    <source>
        <dbReference type="ARBA" id="ARBA00023015"/>
    </source>
</evidence>
<keyword evidence="1" id="KW-0805">Transcription regulation</keyword>
<proteinExistence type="predicted"/>
<dbReference type="SMART" id="SM00342">
    <property type="entry name" value="HTH_ARAC"/>
    <property type="match status" value="1"/>
</dbReference>
<dbReference type="RefSeq" id="WP_238312581.1">
    <property type="nucleotide sequence ID" value="NZ_BPQV01000011.1"/>
</dbReference>
<dbReference type="Proteomes" id="UP001055156">
    <property type="component" value="Unassembled WGS sequence"/>
</dbReference>
<evidence type="ECO:0000256" key="4">
    <source>
        <dbReference type="SAM" id="MobiDB-lite"/>
    </source>
</evidence>
<feature type="domain" description="HTH araC/xylS-type" evidence="5">
    <location>
        <begin position="213"/>
        <end position="312"/>
    </location>
</feature>
<evidence type="ECO:0000313" key="6">
    <source>
        <dbReference type="EMBL" id="GJE28639.1"/>
    </source>
</evidence>
<dbReference type="EMBL" id="BPQV01000011">
    <property type="protein sequence ID" value="GJE28639.1"/>
    <property type="molecule type" value="Genomic_DNA"/>
</dbReference>
<dbReference type="PROSITE" id="PS01124">
    <property type="entry name" value="HTH_ARAC_FAMILY_2"/>
    <property type="match status" value="1"/>
</dbReference>
<keyword evidence="7" id="KW-1185">Reference proteome</keyword>
<evidence type="ECO:0000256" key="3">
    <source>
        <dbReference type="ARBA" id="ARBA00023163"/>
    </source>
</evidence>
<comment type="caution">
    <text evidence="6">The sequence shown here is derived from an EMBL/GenBank/DDBJ whole genome shotgun (WGS) entry which is preliminary data.</text>
</comment>
<dbReference type="SUPFAM" id="SSF46689">
    <property type="entry name" value="Homeodomain-like"/>
    <property type="match status" value="1"/>
</dbReference>
<name>A0ABQ4TD81_METOR</name>
<dbReference type="PRINTS" id="PR00032">
    <property type="entry name" value="HTHARAC"/>
</dbReference>
<evidence type="ECO:0000259" key="5">
    <source>
        <dbReference type="PROSITE" id="PS01124"/>
    </source>
</evidence>
<organism evidence="6 7">
    <name type="scientific">Methylobacterium organophilum</name>
    <dbReference type="NCBI Taxonomy" id="410"/>
    <lineage>
        <taxon>Bacteria</taxon>
        <taxon>Pseudomonadati</taxon>
        <taxon>Pseudomonadota</taxon>
        <taxon>Alphaproteobacteria</taxon>
        <taxon>Hyphomicrobiales</taxon>
        <taxon>Methylobacteriaceae</taxon>
        <taxon>Methylobacterium</taxon>
    </lineage>
</organism>
<keyword evidence="2" id="KW-0238">DNA-binding</keyword>
<protein>
    <submittedName>
        <fullName evidence="6">Transcriptional activator NphR</fullName>
    </submittedName>
</protein>
<dbReference type="InterPro" id="IPR009057">
    <property type="entry name" value="Homeodomain-like_sf"/>
</dbReference>
<dbReference type="PANTHER" id="PTHR46796">
    <property type="entry name" value="HTH-TYPE TRANSCRIPTIONAL ACTIVATOR RHAS-RELATED"/>
    <property type="match status" value="1"/>
</dbReference>
<sequence length="339" mass="39001">MKTWTTQGEPLHHQFGFWREVLCEAFVALDPVRKTNEAGFRGMVSSRVLRDTLHNDIMSDAQFVNRGMKEIRRDPCEYYFVNFQIDGCCIVEQDGKVCEVRSGNFAIVDTTRPYFLDMRDQWRIRSFRIPRHQLSPRLANLRHSTARCISGASGAGLIAAQFMRSLDIIEENSSLDVQDNLNQSLIAVIAAALGSALEFENRDCTQSRLAVRRSIERFISDNLADPSLSPDKISAKFKISRRHLYMIFADDPSSISETIRKMRLDRCARDLTYYKNANVFDIALRWGFNEPSHFSRIFKRQFGMCPKDYASSLKTTRAASDQRAEEHTRCGRDQVTRDD</sequence>
<gene>
    <name evidence="6" type="primary">nphR</name>
    <name evidence="6" type="ORF">LKMONMHP_3512</name>
</gene>
<dbReference type="Pfam" id="PF14525">
    <property type="entry name" value="AraC_binding_2"/>
    <property type="match status" value="1"/>
</dbReference>